<dbReference type="GeneID" id="105993115"/>
<organism evidence="2 3">
    <name type="scientific">Dipodomys ordii</name>
    <name type="common">Ord's kangaroo rat</name>
    <dbReference type="NCBI Taxonomy" id="10020"/>
    <lineage>
        <taxon>Eukaryota</taxon>
        <taxon>Metazoa</taxon>
        <taxon>Chordata</taxon>
        <taxon>Craniata</taxon>
        <taxon>Vertebrata</taxon>
        <taxon>Euteleostomi</taxon>
        <taxon>Mammalia</taxon>
        <taxon>Eutheria</taxon>
        <taxon>Euarchontoglires</taxon>
        <taxon>Glires</taxon>
        <taxon>Rodentia</taxon>
        <taxon>Castorimorpha</taxon>
        <taxon>Heteromyidae</taxon>
        <taxon>Dipodomyinae</taxon>
        <taxon>Dipodomys</taxon>
    </lineage>
</organism>
<evidence type="ECO:0000313" key="2">
    <source>
        <dbReference type="Proteomes" id="UP000081671"/>
    </source>
</evidence>
<keyword evidence="1" id="KW-0732">Signal</keyword>
<keyword evidence="2" id="KW-1185">Reference proteome</keyword>
<accession>A0A1S3G0Y5</accession>
<dbReference type="CTD" id="388533"/>
<dbReference type="Pfam" id="PF15200">
    <property type="entry name" value="KRTDAP"/>
    <property type="match status" value="1"/>
</dbReference>
<dbReference type="PANTHER" id="PTHR36463:SF1">
    <property type="entry name" value="KERATINOCYTE DIFFERENTIATION-ASSOCIATED PROTEIN"/>
    <property type="match status" value="1"/>
</dbReference>
<name>A0A1S3G0Y5_DIPOR</name>
<dbReference type="Proteomes" id="UP000081671">
    <property type="component" value="Unplaced"/>
</dbReference>
<protein>
    <submittedName>
        <fullName evidence="3">Keratinocyte differentiation-associated protein isoform X2</fullName>
    </submittedName>
</protein>
<dbReference type="GO" id="GO:0008544">
    <property type="term" value="P:epidermis development"/>
    <property type="evidence" value="ECO:0007669"/>
    <property type="project" value="TreeGrafter"/>
</dbReference>
<evidence type="ECO:0000256" key="1">
    <source>
        <dbReference type="SAM" id="SignalP"/>
    </source>
</evidence>
<feature type="chain" id="PRO_5010295409" evidence="1">
    <location>
        <begin position="23"/>
        <end position="85"/>
    </location>
</feature>
<gene>
    <name evidence="3" type="primary">Krtdap</name>
</gene>
<sequence length="85" mass="9624">MKLPVLLALVLLSLLAFHSVQGAALETSKEETTMANYEARSELLKSDDFLNWHAIMEAVKRAFPFFNWEAFPKLKGLRSATPDEQ</sequence>
<dbReference type="GO" id="GO:0005615">
    <property type="term" value="C:extracellular space"/>
    <property type="evidence" value="ECO:0007669"/>
    <property type="project" value="TreeGrafter"/>
</dbReference>
<reference evidence="3" key="1">
    <citation type="submission" date="2025-08" db="UniProtKB">
        <authorList>
            <consortium name="RefSeq"/>
        </authorList>
    </citation>
    <scope>IDENTIFICATION</scope>
    <source>
        <tissue evidence="3">Kidney</tissue>
    </source>
</reference>
<feature type="signal peptide" evidence="1">
    <location>
        <begin position="1"/>
        <end position="22"/>
    </location>
</feature>
<dbReference type="InterPro" id="IPR028196">
    <property type="entry name" value="KRTDAP"/>
</dbReference>
<evidence type="ECO:0000313" key="3">
    <source>
        <dbReference type="RefSeq" id="XP_012881727.1"/>
    </source>
</evidence>
<dbReference type="AlphaFoldDB" id="A0A1S3G0Y5"/>
<dbReference type="RefSeq" id="XP_012881727.1">
    <property type="nucleotide sequence ID" value="XM_013026273.1"/>
</dbReference>
<dbReference type="PANTHER" id="PTHR36463">
    <property type="entry name" value="KERATINOCYTE DIFFERENTIATION-ASSOCIATED PROTEIN"/>
    <property type="match status" value="1"/>
</dbReference>
<dbReference type="OrthoDB" id="9627508at2759"/>
<proteinExistence type="predicted"/>